<accession>A0A1M5RHF1</accession>
<dbReference type="Proteomes" id="UP000183954">
    <property type="component" value="Unassembled WGS sequence"/>
</dbReference>
<protein>
    <submittedName>
        <fullName evidence="1">Uncharacterized protein</fullName>
    </submittedName>
</protein>
<dbReference type="STRING" id="1121420.SAMN02746098_00562"/>
<dbReference type="RefSeq" id="WP_073027685.1">
    <property type="nucleotide sequence ID" value="NZ_FQXJ01000003.1"/>
</dbReference>
<gene>
    <name evidence="1" type="ORF">SAMN02746098_00562</name>
</gene>
<evidence type="ECO:0000313" key="1">
    <source>
        <dbReference type="EMBL" id="SHH25661.1"/>
    </source>
</evidence>
<reference evidence="2" key="1">
    <citation type="submission" date="2016-11" db="EMBL/GenBank/DDBJ databases">
        <authorList>
            <person name="Varghese N."/>
            <person name="Submissions S."/>
        </authorList>
    </citation>
    <scope>NUCLEOTIDE SEQUENCE [LARGE SCALE GENOMIC DNA]</scope>
    <source>
        <strain evidence="2">DSM 15449</strain>
    </source>
</reference>
<organism evidence="1 2">
    <name type="scientific">Desulfosporosinus lacus DSM 15449</name>
    <dbReference type="NCBI Taxonomy" id="1121420"/>
    <lineage>
        <taxon>Bacteria</taxon>
        <taxon>Bacillati</taxon>
        <taxon>Bacillota</taxon>
        <taxon>Clostridia</taxon>
        <taxon>Eubacteriales</taxon>
        <taxon>Desulfitobacteriaceae</taxon>
        <taxon>Desulfosporosinus</taxon>
    </lineage>
</organism>
<proteinExistence type="predicted"/>
<dbReference type="AlphaFoldDB" id="A0A1M5RHF1"/>
<evidence type="ECO:0000313" key="2">
    <source>
        <dbReference type="Proteomes" id="UP000183954"/>
    </source>
</evidence>
<dbReference type="OrthoDB" id="1683105at2"/>
<name>A0A1M5RHF1_9FIRM</name>
<dbReference type="EMBL" id="FQXJ01000003">
    <property type="protein sequence ID" value="SHH25661.1"/>
    <property type="molecule type" value="Genomic_DNA"/>
</dbReference>
<sequence>MADTLPLRFRMLHYVSTVKKASPDEIMKALKPEYGTEKQFTKKVFADHLLDMKANHILEDNDVELDDKGELLIYYSINDEGRRLLKKYLPKGWNQT</sequence>
<keyword evidence="2" id="KW-1185">Reference proteome</keyword>